<reference evidence="3 4" key="1">
    <citation type="submission" date="2015-12" db="EMBL/GenBank/DDBJ databases">
        <authorList>
            <person name="Shamseldin A."/>
            <person name="Moawad H."/>
            <person name="Abd El-Rahim W.M."/>
            <person name="Sadowsky M.J."/>
        </authorList>
    </citation>
    <scope>NUCLEOTIDE SEQUENCE [LARGE SCALE GENOMIC DNA]</scope>
    <source>
        <strain evidence="3 4">D7</strain>
    </source>
</reference>
<dbReference type="InterPro" id="IPR005944">
    <property type="entry name" value="Pro_iminopeptidase"/>
</dbReference>
<organism evidence="3 4">
    <name type="scientific">Alteromonas macleodii</name>
    <name type="common">Pseudoalteromonas macleodii</name>
    <dbReference type="NCBI Taxonomy" id="28108"/>
    <lineage>
        <taxon>Bacteria</taxon>
        <taxon>Pseudomonadati</taxon>
        <taxon>Pseudomonadota</taxon>
        <taxon>Gammaproteobacteria</taxon>
        <taxon>Alteromonadales</taxon>
        <taxon>Alteromonadaceae</taxon>
        <taxon>Alteromonas/Salinimonas group</taxon>
        <taxon>Alteromonas</taxon>
    </lineage>
</organism>
<gene>
    <name evidence="3" type="ORF">AVL55_13160</name>
</gene>
<accession>A0A126Q197</accession>
<dbReference type="InterPro" id="IPR029058">
    <property type="entry name" value="AB_hydrolase_fold"/>
</dbReference>
<proteinExistence type="predicted"/>
<dbReference type="GO" id="GO:0006508">
    <property type="term" value="P:proteolysis"/>
    <property type="evidence" value="ECO:0007669"/>
    <property type="project" value="InterPro"/>
</dbReference>
<name>A0A126Q197_ALTMA</name>
<dbReference type="PANTHER" id="PTHR43722">
    <property type="entry name" value="PROLINE IMINOPEPTIDASE"/>
    <property type="match status" value="1"/>
</dbReference>
<evidence type="ECO:0000313" key="4">
    <source>
        <dbReference type="Proteomes" id="UP000063991"/>
    </source>
</evidence>
<dbReference type="InterPro" id="IPR000073">
    <property type="entry name" value="AB_hydrolase_1"/>
</dbReference>
<dbReference type="Proteomes" id="UP000063991">
    <property type="component" value="Chromosome"/>
</dbReference>
<protein>
    <recommendedName>
        <fullName evidence="1">Proline iminopeptidase</fullName>
    </recommendedName>
</protein>
<dbReference type="SUPFAM" id="SSF53474">
    <property type="entry name" value="alpha/beta-Hydrolases"/>
    <property type="match status" value="1"/>
</dbReference>
<dbReference type="AlphaFoldDB" id="A0A126Q197"/>
<dbReference type="PANTHER" id="PTHR43722:SF1">
    <property type="entry name" value="PROLINE IMINOPEPTIDASE"/>
    <property type="match status" value="1"/>
</dbReference>
<evidence type="ECO:0000256" key="1">
    <source>
        <dbReference type="ARBA" id="ARBA00021843"/>
    </source>
</evidence>
<dbReference type="GO" id="GO:0004177">
    <property type="term" value="F:aminopeptidase activity"/>
    <property type="evidence" value="ECO:0007669"/>
    <property type="project" value="UniProtKB-EC"/>
</dbReference>
<dbReference type="GO" id="GO:0005737">
    <property type="term" value="C:cytoplasm"/>
    <property type="evidence" value="ECO:0007669"/>
    <property type="project" value="InterPro"/>
</dbReference>
<sequence length="449" mass="49243">MLLPSLFASILTLASVDMQSCYVTGSEKEVECAMFDVPLTYQKETNESVQLHVVRHRAWSNEKPPVFVLAGGPGQAATEMTHMLNTAFKEVKKQHDIVFVAQRGSGLSNAQSCRVPQTNDIPTVTQAMQACQPVIKPIEEQLSTDTLARDIEWVRKSLGYSSIHLWGGSYGTFAAQHYAATFPVTVQSLVLDAAVALDGNPLVAGNRYPQQSLERLDSICQQDQYCSTQFPDWKNGLDTLLTNAELSPMSISYNGQEMQLDRHSIASLVRTSLYSPEWAARLPLAVTTALQGDTRIFGTLNSMILDTFNSSMYVGLTLGVLCQEHVYDGQEELASEAGEHTFVGDSYYQFWLSACGSERIAQADYITTPKSLSMPTLLISGTLDPITPEQSAEQALSYLTNAQHIVIPNASHTNSGRGCMPKLLNEFFVTGGVSDATCITSHQFPPFML</sequence>
<dbReference type="EMBL" id="CP014323">
    <property type="protein sequence ID" value="AMJ99033.1"/>
    <property type="molecule type" value="Genomic_DNA"/>
</dbReference>
<feature type="domain" description="AB hydrolase-1" evidence="2">
    <location>
        <begin position="64"/>
        <end position="413"/>
    </location>
</feature>
<dbReference type="RefSeq" id="WP_061095443.1">
    <property type="nucleotide sequence ID" value="NZ_CP014323.1"/>
</dbReference>
<dbReference type="Pfam" id="PF00561">
    <property type="entry name" value="Abhydrolase_1"/>
    <property type="match status" value="1"/>
</dbReference>
<evidence type="ECO:0000259" key="2">
    <source>
        <dbReference type="Pfam" id="PF00561"/>
    </source>
</evidence>
<dbReference type="Gene3D" id="3.40.50.1820">
    <property type="entry name" value="alpha/beta hydrolase"/>
    <property type="match status" value="1"/>
</dbReference>
<evidence type="ECO:0000313" key="3">
    <source>
        <dbReference type="EMBL" id="AMJ99033.1"/>
    </source>
</evidence>